<gene>
    <name evidence="6" type="ORF">EV667_3265</name>
</gene>
<dbReference type="PANTHER" id="PTHR30146">
    <property type="entry name" value="LACI-RELATED TRANSCRIPTIONAL REPRESSOR"/>
    <property type="match status" value="1"/>
</dbReference>
<evidence type="ECO:0000256" key="2">
    <source>
        <dbReference type="ARBA" id="ARBA00023125"/>
    </source>
</evidence>
<reference evidence="6 7" key="1">
    <citation type="submission" date="2019-03" db="EMBL/GenBank/DDBJ databases">
        <title>Genomic Encyclopedia of Type Strains, Phase IV (KMG-IV): sequencing the most valuable type-strain genomes for metagenomic binning, comparative biology and taxonomic classification.</title>
        <authorList>
            <person name="Goeker M."/>
        </authorList>
    </citation>
    <scope>NUCLEOTIDE SEQUENCE [LARGE SCALE GENOMIC DNA]</scope>
    <source>
        <strain evidence="6 7">DSM 101</strain>
    </source>
</reference>
<name>A0A4R1HU47_ANCAQ</name>
<dbReference type="GO" id="GO:0000976">
    <property type="term" value="F:transcription cis-regulatory region binding"/>
    <property type="evidence" value="ECO:0007669"/>
    <property type="project" value="TreeGrafter"/>
</dbReference>
<evidence type="ECO:0000256" key="4">
    <source>
        <dbReference type="SAM" id="MobiDB-lite"/>
    </source>
</evidence>
<dbReference type="InterPro" id="IPR028082">
    <property type="entry name" value="Peripla_BP_I"/>
</dbReference>
<dbReference type="RefSeq" id="WP_245516202.1">
    <property type="nucleotide sequence ID" value="NZ_SMFY01000003.1"/>
</dbReference>
<dbReference type="SUPFAM" id="SSF47413">
    <property type="entry name" value="lambda repressor-like DNA-binding domains"/>
    <property type="match status" value="1"/>
</dbReference>
<dbReference type="Gene3D" id="3.40.50.2300">
    <property type="match status" value="2"/>
</dbReference>
<dbReference type="Pfam" id="PF00356">
    <property type="entry name" value="LacI"/>
    <property type="match status" value="1"/>
</dbReference>
<dbReference type="EMBL" id="SMFY01000003">
    <property type="protein sequence ID" value="TCK23439.1"/>
    <property type="molecule type" value="Genomic_DNA"/>
</dbReference>
<evidence type="ECO:0000313" key="6">
    <source>
        <dbReference type="EMBL" id="TCK23439.1"/>
    </source>
</evidence>
<dbReference type="SMART" id="SM00354">
    <property type="entry name" value="HTH_LACI"/>
    <property type="match status" value="1"/>
</dbReference>
<dbReference type="InterPro" id="IPR000843">
    <property type="entry name" value="HTH_LacI"/>
</dbReference>
<protein>
    <submittedName>
        <fullName evidence="6">LacI family transcriptional regulator</fullName>
    </submittedName>
</protein>
<keyword evidence="7" id="KW-1185">Reference proteome</keyword>
<proteinExistence type="predicted"/>
<organism evidence="6 7">
    <name type="scientific">Ancylobacter aquaticus</name>
    <dbReference type="NCBI Taxonomy" id="100"/>
    <lineage>
        <taxon>Bacteria</taxon>
        <taxon>Pseudomonadati</taxon>
        <taxon>Pseudomonadota</taxon>
        <taxon>Alphaproteobacteria</taxon>
        <taxon>Hyphomicrobiales</taxon>
        <taxon>Xanthobacteraceae</taxon>
        <taxon>Ancylobacter</taxon>
    </lineage>
</organism>
<dbReference type="SUPFAM" id="SSF53822">
    <property type="entry name" value="Periplasmic binding protein-like I"/>
    <property type="match status" value="1"/>
</dbReference>
<sequence length="343" mass="36242">MMKAKAASPAPRVTLADVARTAGVDMSTASRVLRGETTQRVREETRDRILKVAEELQYLANPLARGLRTARTYTIGILVPQLDNPVFSSAIRGAELAAERLGYSLLISHREPGTAGTTIAKLSQTNRVDGLLVASLDDDEVLRTDLTAARVPYVLMNRVLPGAALSVILDSRAAARRAVAHLTALGHTRIAHLSGREGGFNASQRFEGYRDGLIDAGLVYDPRLLCVAGYTAEGGIRAMQELLPQRPTAVLAATLVSAAGAMTVLHEAGLRIPEDISVIGLHDAPVAGMLYPALTTVMMPTEEMGSVAATLLIRALNGESPEAVPPLPPGALISRASTGPAPR</sequence>
<evidence type="ECO:0000256" key="1">
    <source>
        <dbReference type="ARBA" id="ARBA00023015"/>
    </source>
</evidence>
<feature type="region of interest" description="Disordered" evidence="4">
    <location>
        <begin position="324"/>
        <end position="343"/>
    </location>
</feature>
<dbReference type="GO" id="GO:0003700">
    <property type="term" value="F:DNA-binding transcription factor activity"/>
    <property type="evidence" value="ECO:0007669"/>
    <property type="project" value="TreeGrafter"/>
</dbReference>
<keyword evidence="3" id="KW-0804">Transcription</keyword>
<dbReference type="CDD" id="cd06267">
    <property type="entry name" value="PBP1_LacI_sugar_binding-like"/>
    <property type="match status" value="1"/>
</dbReference>
<evidence type="ECO:0000256" key="3">
    <source>
        <dbReference type="ARBA" id="ARBA00023163"/>
    </source>
</evidence>
<dbReference type="InterPro" id="IPR010982">
    <property type="entry name" value="Lambda_DNA-bd_dom_sf"/>
</dbReference>
<dbReference type="PANTHER" id="PTHR30146:SF109">
    <property type="entry name" value="HTH-TYPE TRANSCRIPTIONAL REGULATOR GALS"/>
    <property type="match status" value="1"/>
</dbReference>
<dbReference type="PROSITE" id="PS50932">
    <property type="entry name" value="HTH_LACI_2"/>
    <property type="match status" value="1"/>
</dbReference>
<dbReference type="Proteomes" id="UP000295030">
    <property type="component" value="Unassembled WGS sequence"/>
</dbReference>
<dbReference type="Gene3D" id="1.10.260.40">
    <property type="entry name" value="lambda repressor-like DNA-binding domains"/>
    <property type="match status" value="1"/>
</dbReference>
<keyword evidence="2" id="KW-0238">DNA-binding</keyword>
<keyword evidence="1" id="KW-0805">Transcription regulation</keyword>
<dbReference type="Pfam" id="PF13377">
    <property type="entry name" value="Peripla_BP_3"/>
    <property type="match status" value="1"/>
</dbReference>
<accession>A0A4R1HU47</accession>
<dbReference type="CDD" id="cd01392">
    <property type="entry name" value="HTH_LacI"/>
    <property type="match status" value="1"/>
</dbReference>
<feature type="domain" description="HTH lacI-type" evidence="5">
    <location>
        <begin position="13"/>
        <end position="69"/>
    </location>
</feature>
<comment type="caution">
    <text evidence="6">The sequence shown here is derived from an EMBL/GenBank/DDBJ whole genome shotgun (WGS) entry which is preliminary data.</text>
</comment>
<evidence type="ECO:0000259" key="5">
    <source>
        <dbReference type="PROSITE" id="PS50932"/>
    </source>
</evidence>
<dbReference type="InterPro" id="IPR046335">
    <property type="entry name" value="LacI/GalR-like_sensor"/>
</dbReference>
<dbReference type="AlphaFoldDB" id="A0A4R1HU47"/>
<evidence type="ECO:0000313" key="7">
    <source>
        <dbReference type="Proteomes" id="UP000295030"/>
    </source>
</evidence>